<dbReference type="Pfam" id="PF00496">
    <property type="entry name" value="SBP_bac_5"/>
    <property type="match status" value="1"/>
</dbReference>
<dbReference type="PANTHER" id="PTHR30290">
    <property type="entry name" value="PERIPLASMIC BINDING COMPONENT OF ABC TRANSPORTER"/>
    <property type="match status" value="1"/>
</dbReference>
<dbReference type="InterPro" id="IPR023765">
    <property type="entry name" value="SBP_5_CS"/>
</dbReference>
<dbReference type="FunFam" id="3.90.76.10:FF:000001">
    <property type="entry name" value="Oligopeptide ABC transporter substrate-binding protein"/>
    <property type="match status" value="1"/>
</dbReference>
<evidence type="ECO:0000256" key="5">
    <source>
        <dbReference type="SAM" id="SignalP"/>
    </source>
</evidence>
<dbReference type="PANTHER" id="PTHR30290:SF10">
    <property type="entry name" value="PERIPLASMIC OLIGOPEPTIDE-BINDING PROTEIN-RELATED"/>
    <property type="match status" value="1"/>
</dbReference>
<dbReference type="OrthoDB" id="9801912at2"/>
<dbReference type="Gene3D" id="3.90.76.10">
    <property type="entry name" value="Dipeptide-binding Protein, Domain 1"/>
    <property type="match status" value="1"/>
</dbReference>
<feature type="signal peptide" evidence="5">
    <location>
        <begin position="1"/>
        <end position="28"/>
    </location>
</feature>
<sequence>MKKVNPLKALAIAAVPAIVLALSPAAHAAKVPAGAKLADQQTLVRGNGTEPASLDPQKVEGVPGSNVTKDMFEGLVTQDADGNTIPGQAESWTVSEDNKVFTFKIRDNANWSNGEPVTAHDFVFGFQRAVDPATASRYAWFMEIPTIVNASSIINGKAAVDSLGVKAIDSKTFEVTLEQAVPYFIKMLAHQTMFPVPQKVVEKHGDRWTRVENIVSNGAFVLNQWVVNERIVLKRNPNYWNNKETVINQVTYLPIVSETAELNRYKANELDMTHGIPPKHFTSLKKKIPAEIKITPQLGTYYYEFNTKVKPFDDVRVRKALSYAINRDAITRSITKRGEIPAYTFTPEAVAGFTPPKTDYSQWTQKERMKKAHQLLKEAGYSKSNPLELNLLYNTSEAHKDVAVAVSYMWKALGVKTTLENMEWKTFLDVRNDGKFQVTRAGWLGDYNEPSTMLDLKTTTHGQNDGKYSNARYDEIMKLSRVVTSDVEREKLYIEAEQILAAEMPLAPIYQYVTGRLVKPHVGGYPMNNVEDNIYSRDLYITQ</sequence>
<dbReference type="InterPro" id="IPR030678">
    <property type="entry name" value="Peptide/Ni-bd"/>
</dbReference>
<dbReference type="EMBL" id="QDDL01000008">
    <property type="protein sequence ID" value="PVZ66338.1"/>
    <property type="molecule type" value="Genomic_DNA"/>
</dbReference>
<dbReference type="PROSITE" id="PS01040">
    <property type="entry name" value="SBP_BACTERIAL_5"/>
    <property type="match status" value="1"/>
</dbReference>
<dbReference type="FunFam" id="3.10.105.10:FF:000001">
    <property type="entry name" value="Oligopeptide ABC transporter, oligopeptide-binding protein"/>
    <property type="match status" value="1"/>
</dbReference>
<evidence type="ECO:0000313" key="8">
    <source>
        <dbReference type="Proteomes" id="UP000244906"/>
    </source>
</evidence>
<evidence type="ECO:0000256" key="3">
    <source>
        <dbReference type="ARBA" id="ARBA00022448"/>
    </source>
</evidence>
<dbReference type="PIRSF" id="PIRSF002741">
    <property type="entry name" value="MppA"/>
    <property type="match status" value="1"/>
</dbReference>
<dbReference type="GO" id="GO:0030288">
    <property type="term" value="C:outer membrane-bounded periplasmic space"/>
    <property type="evidence" value="ECO:0007669"/>
    <property type="project" value="TreeGrafter"/>
</dbReference>
<evidence type="ECO:0000256" key="2">
    <source>
        <dbReference type="ARBA" id="ARBA00005695"/>
    </source>
</evidence>
<dbReference type="Gene3D" id="3.10.105.10">
    <property type="entry name" value="Dipeptide-binding Protein, Domain 3"/>
    <property type="match status" value="1"/>
</dbReference>
<organism evidence="7 8">
    <name type="scientific">Pelagibaculum spongiae</name>
    <dbReference type="NCBI Taxonomy" id="2080658"/>
    <lineage>
        <taxon>Bacteria</taxon>
        <taxon>Pseudomonadati</taxon>
        <taxon>Pseudomonadota</taxon>
        <taxon>Gammaproteobacteria</taxon>
        <taxon>Oceanospirillales</taxon>
        <taxon>Pelagibaculum</taxon>
    </lineage>
</organism>
<dbReference type="Gene3D" id="3.40.190.10">
    <property type="entry name" value="Periplasmic binding protein-like II"/>
    <property type="match status" value="1"/>
</dbReference>
<dbReference type="GO" id="GO:0015833">
    <property type="term" value="P:peptide transport"/>
    <property type="evidence" value="ECO:0007669"/>
    <property type="project" value="TreeGrafter"/>
</dbReference>
<name>A0A2V1GQL4_9GAMM</name>
<feature type="chain" id="PRO_5016171879" evidence="5">
    <location>
        <begin position="29"/>
        <end position="543"/>
    </location>
</feature>
<keyword evidence="3" id="KW-0813">Transport</keyword>
<dbReference type="Proteomes" id="UP000244906">
    <property type="component" value="Unassembled WGS sequence"/>
</dbReference>
<gene>
    <name evidence="7" type="ORF">DC094_16710</name>
</gene>
<keyword evidence="4 5" id="KW-0732">Signal</keyword>
<dbReference type="GO" id="GO:0043190">
    <property type="term" value="C:ATP-binding cassette (ABC) transporter complex"/>
    <property type="evidence" value="ECO:0007669"/>
    <property type="project" value="InterPro"/>
</dbReference>
<dbReference type="CDD" id="cd08504">
    <property type="entry name" value="PBP2_OppA"/>
    <property type="match status" value="1"/>
</dbReference>
<dbReference type="InterPro" id="IPR000914">
    <property type="entry name" value="SBP_5_dom"/>
</dbReference>
<comment type="caution">
    <text evidence="7">The sequence shown here is derived from an EMBL/GenBank/DDBJ whole genome shotgun (WGS) entry which is preliminary data.</text>
</comment>
<comment type="subcellular location">
    <subcellularLocation>
        <location evidence="1">Cell envelope</location>
    </subcellularLocation>
</comment>
<dbReference type="GO" id="GO:1904680">
    <property type="term" value="F:peptide transmembrane transporter activity"/>
    <property type="evidence" value="ECO:0007669"/>
    <property type="project" value="TreeGrafter"/>
</dbReference>
<feature type="domain" description="Solute-binding protein family 5" evidence="6">
    <location>
        <begin position="85"/>
        <end position="462"/>
    </location>
</feature>
<dbReference type="RefSeq" id="WP_116688258.1">
    <property type="nucleotide sequence ID" value="NZ_CAWNYD010000008.1"/>
</dbReference>
<dbReference type="SUPFAM" id="SSF53850">
    <property type="entry name" value="Periplasmic binding protein-like II"/>
    <property type="match status" value="1"/>
</dbReference>
<dbReference type="AlphaFoldDB" id="A0A2V1GQL4"/>
<dbReference type="InterPro" id="IPR039424">
    <property type="entry name" value="SBP_5"/>
</dbReference>
<accession>A0A2V1GQL4</accession>
<protein>
    <submittedName>
        <fullName evidence="7">Oligopeptide ABC transporter substrate-binding protein OppA</fullName>
    </submittedName>
</protein>
<evidence type="ECO:0000256" key="4">
    <source>
        <dbReference type="ARBA" id="ARBA00022729"/>
    </source>
</evidence>
<comment type="similarity">
    <text evidence="2">Belongs to the bacterial solute-binding protein 5 family.</text>
</comment>
<proteinExistence type="inferred from homology"/>
<keyword evidence="8" id="KW-1185">Reference proteome</keyword>
<evidence type="ECO:0000259" key="6">
    <source>
        <dbReference type="Pfam" id="PF00496"/>
    </source>
</evidence>
<reference evidence="7 8" key="1">
    <citation type="submission" date="2018-04" db="EMBL/GenBank/DDBJ databases">
        <title>Thalassorhabdus spongiae gen. nov., sp. nov., isolated from a marine sponge in South-West Iceland.</title>
        <authorList>
            <person name="Knobloch S."/>
            <person name="Daussin A."/>
            <person name="Johannsson R."/>
            <person name="Marteinsson V.T."/>
        </authorList>
    </citation>
    <scope>NUCLEOTIDE SEQUENCE [LARGE SCALE GENOMIC DNA]</scope>
    <source>
        <strain evidence="7 8">Hp12</strain>
    </source>
</reference>
<evidence type="ECO:0000313" key="7">
    <source>
        <dbReference type="EMBL" id="PVZ66338.1"/>
    </source>
</evidence>
<evidence type="ECO:0000256" key="1">
    <source>
        <dbReference type="ARBA" id="ARBA00004196"/>
    </source>
</evidence>